<dbReference type="InterPro" id="IPR023940">
    <property type="entry name" value="DHDPR_bac"/>
</dbReference>
<dbReference type="Gene3D" id="3.40.50.720">
    <property type="entry name" value="NAD(P)-binding Rossmann-like Domain"/>
    <property type="match status" value="1"/>
</dbReference>
<evidence type="ECO:0000259" key="14">
    <source>
        <dbReference type="Pfam" id="PF01113"/>
    </source>
</evidence>
<evidence type="ECO:0000313" key="17">
    <source>
        <dbReference type="Proteomes" id="UP000637002"/>
    </source>
</evidence>
<keyword evidence="7 13" id="KW-0520">NAD</keyword>
<evidence type="ECO:0000256" key="5">
    <source>
        <dbReference type="ARBA" id="ARBA00022915"/>
    </source>
</evidence>
<dbReference type="PROSITE" id="PS01298">
    <property type="entry name" value="DAPB"/>
    <property type="match status" value="1"/>
</dbReference>
<comment type="catalytic activity">
    <reaction evidence="11 13">
        <text>(S)-2,3,4,5-tetrahydrodipicolinate + NADP(+) + H2O = (2S,4S)-4-hydroxy-2,3,4,5-tetrahydrodipicolinate + NADPH + H(+)</text>
        <dbReference type="Rhea" id="RHEA:35331"/>
        <dbReference type="ChEBI" id="CHEBI:15377"/>
        <dbReference type="ChEBI" id="CHEBI:15378"/>
        <dbReference type="ChEBI" id="CHEBI:16845"/>
        <dbReference type="ChEBI" id="CHEBI:57783"/>
        <dbReference type="ChEBI" id="CHEBI:58349"/>
        <dbReference type="ChEBI" id="CHEBI:67139"/>
        <dbReference type="EC" id="1.17.1.8"/>
    </reaction>
</comment>
<organism evidence="16 17">
    <name type="scientific">Chelatococcus reniformis</name>
    <dbReference type="NCBI Taxonomy" id="1494448"/>
    <lineage>
        <taxon>Bacteria</taxon>
        <taxon>Pseudomonadati</taxon>
        <taxon>Pseudomonadota</taxon>
        <taxon>Alphaproteobacteria</taxon>
        <taxon>Hyphomicrobiales</taxon>
        <taxon>Chelatococcaceae</taxon>
        <taxon>Chelatococcus</taxon>
    </lineage>
</organism>
<dbReference type="GO" id="GO:0008839">
    <property type="term" value="F:4-hydroxy-tetrahydrodipicolinate reductase"/>
    <property type="evidence" value="ECO:0007669"/>
    <property type="project" value="UniProtKB-UniRule"/>
</dbReference>
<dbReference type="HAMAP" id="MF_00102">
    <property type="entry name" value="DapB"/>
    <property type="match status" value="1"/>
</dbReference>
<evidence type="ECO:0000256" key="10">
    <source>
        <dbReference type="ARBA" id="ARBA00038983"/>
    </source>
</evidence>
<keyword evidence="4 13" id="KW-0521">NADP</keyword>
<dbReference type="Gene3D" id="3.30.360.10">
    <property type="entry name" value="Dihydrodipicolinate Reductase, domain 2"/>
    <property type="match status" value="1"/>
</dbReference>
<dbReference type="GO" id="GO:0019877">
    <property type="term" value="P:diaminopimelate biosynthetic process"/>
    <property type="evidence" value="ECO:0007669"/>
    <property type="project" value="UniProtKB-UniRule"/>
</dbReference>
<comment type="subcellular location">
    <subcellularLocation>
        <location evidence="13">Cytoplasm</location>
    </subcellularLocation>
</comment>
<dbReference type="InterPro" id="IPR036291">
    <property type="entry name" value="NAD(P)-bd_dom_sf"/>
</dbReference>
<dbReference type="AlphaFoldDB" id="A0A916XQN5"/>
<keyword evidence="6 13" id="KW-0560">Oxidoreductase</keyword>
<keyword evidence="2 13" id="KW-0963">Cytoplasm</keyword>
<dbReference type="EC" id="1.17.1.8" evidence="10 13"/>
<evidence type="ECO:0000313" key="16">
    <source>
        <dbReference type="EMBL" id="GGC92882.1"/>
    </source>
</evidence>
<dbReference type="FunFam" id="3.30.360.10:FF:000004">
    <property type="entry name" value="4-hydroxy-tetrahydrodipicolinate reductase"/>
    <property type="match status" value="1"/>
</dbReference>
<feature type="active site" description="Proton donor/acceptor" evidence="13">
    <location>
        <position position="157"/>
    </location>
</feature>
<dbReference type="Proteomes" id="UP000637002">
    <property type="component" value="Unassembled WGS sequence"/>
</dbReference>
<proteinExistence type="inferred from homology"/>
<feature type="domain" description="Dihydrodipicolinate reductase C-terminal" evidence="15">
    <location>
        <begin position="130"/>
        <end position="266"/>
    </location>
</feature>
<evidence type="ECO:0000256" key="9">
    <source>
        <dbReference type="ARBA" id="ARBA00037922"/>
    </source>
</evidence>
<evidence type="ECO:0000256" key="11">
    <source>
        <dbReference type="ARBA" id="ARBA00049080"/>
    </source>
</evidence>
<dbReference type="SUPFAM" id="SSF51735">
    <property type="entry name" value="NAD(P)-binding Rossmann-fold domains"/>
    <property type="match status" value="1"/>
</dbReference>
<dbReference type="NCBIfam" id="TIGR00036">
    <property type="entry name" value="dapB"/>
    <property type="match status" value="1"/>
</dbReference>
<reference evidence="16" key="1">
    <citation type="journal article" date="2014" name="Int. J. Syst. Evol. Microbiol.">
        <title>Complete genome sequence of Corynebacterium casei LMG S-19264T (=DSM 44701T), isolated from a smear-ripened cheese.</title>
        <authorList>
            <consortium name="US DOE Joint Genome Institute (JGI-PGF)"/>
            <person name="Walter F."/>
            <person name="Albersmeier A."/>
            <person name="Kalinowski J."/>
            <person name="Ruckert C."/>
        </authorList>
    </citation>
    <scope>NUCLEOTIDE SEQUENCE</scope>
    <source>
        <strain evidence="16">CGMCC 1.12919</strain>
    </source>
</reference>
<evidence type="ECO:0000256" key="4">
    <source>
        <dbReference type="ARBA" id="ARBA00022857"/>
    </source>
</evidence>
<dbReference type="RefSeq" id="WP_188612717.1">
    <property type="nucleotide sequence ID" value="NZ_BMGG01000013.1"/>
</dbReference>
<dbReference type="GO" id="GO:0051287">
    <property type="term" value="F:NAD binding"/>
    <property type="evidence" value="ECO:0007669"/>
    <property type="project" value="UniProtKB-UniRule"/>
</dbReference>
<feature type="binding site" evidence="13">
    <location>
        <position position="36"/>
    </location>
    <ligand>
        <name>NAD(+)</name>
        <dbReference type="ChEBI" id="CHEBI:57540"/>
    </ligand>
</feature>
<reference evidence="16" key="2">
    <citation type="submission" date="2020-09" db="EMBL/GenBank/DDBJ databases">
        <authorList>
            <person name="Sun Q."/>
            <person name="Zhou Y."/>
        </authorList>
    </citation>
    <scope>NUCLEOTIDE SEQUENCE</scope>
    <source>
        <strain evidence="16">CGMCC 1.12919</strain>
    </source>
</reference>
<dbReference type="GO" id="GO:0009089">
    <property type="term" value="P:lysine biosynthetic process via diaminopimelate"/>
    <property type="evidence" value="ECO:0007669"/>
    <property type="project" value="UniProtKB-UniRule"/>
</dbReference>
<dbReference type="InterPro" id="IPR000846">
    <property type="entry name" value="DapB_N"/>
</dbReference>
<name>A0A916XQN5_9HYPH</name>
<keyword evidence="3 13" id="KW-0028">Amino-acid biosynthesis</keyword>
<feature type="binding site" evidence="13">
    <location>
        <begin position="100"/>
        <end position="102"/>
    </location>
    <ligand>
        <name>NAD(+)</name>
        <dbReference type="ChEBI" id="CHEBI:57540"/>
    </ligand>
</feature>
<evidence type="ECO:0000256" key="13">
    <source>
        <dbReference type="HAMAP-Rule" id="MF_00102"/>
    </source>
</evidence>
<dbReference type="GO" id="GO:0005829">
    <property type="term" value="C:cytosol"/>
    <property type="evidence" value="ECO:0007669"/>
    <property type="project" value="TreeGrafter"/>
</dbReference>
<dbReference type="Pfam" id="PF05173">
    <property type="entry name" value="DapB_C"/>
    <property type="match status" value="1"/>
</dbReference>
<evidence type="ECO:0000256" key="6">
    <source>
        <dbReference type="ARBA" id="ARBA00023002"/>
    </source>
</evidence>
<dbReference type="SUPFAM" id="SSF55347">
    <property type="entry name" value="Glyceraldehyde-3-phosphate dehydrogenase-like, C-terminal domain"/>
    <property type="match status" value="1"/>
</dbReference>
<dbReference type="InterPro" id="IPR022664">
    <property type="entry name" value="DapB_N_CS"/>
</dbReference>
<protein>
    <recommendedName>
        <fullName evidence="10 13">4-hydroxy-tetrahydrodipicolinate reductase</fullName>
        <shortName evidence="13">HTPA reductase</shortName>
        <ecNumber evidence="10 13">1.17.1.8</ecNumber>
    </recommendedName>
</protein>
<accession>A0A916XQN5</accession>
<comment type="similarity">
    <text evidence="1 13">Belongs to the DapB family.</text>
</comment>
<feature type="binding site" evidence="13">
    <location>
        <begin position="10"/>
        <end position="15"/>
    </location>
    <ligand>
        <name>NAD(+)</name>
        <dbReference type="ChEBI" id="CHEBI:57540"/>
    </ligand>
</feature>
<gene>
    <name evidence="13 16" type="primary">dapB</name>
    <name evidence="16" type="ORF">GCM10010994_58380</name>
</gene>
<keyword evidence="17" id="KW-1185">Reference proteome</keyword>
<feature type="domain" description="Dihydrodipicolinate reductase N-terminal" evidence="14">
    <location>
        <begin position="5"/>
        <end position="127"/>
    </location>
</feature>
<keyword evidence="5 13" id="KW-0220">Diaminopimelate biosynthesis</keyword>
<evidence type="ECO:0000256" key="1">
    <source>
        <dbReference type="ARBA" id="ARBA00006642"/>
    </source>
</evidence>
<feature type="binding site" evidence="13">
    <location>
        <position position="158"/>
    </location>
    <ligand>
        <name>(S)-2,3,4,5-tetrahydrodipicolinate</name>
        <dbReference type="ChEBI" id="CHEBI:16845"/>
    </ligand>
</feature>
<sequence>MTDTRLVVVGAAGRMGRMLVATIADTAGVVLAGATERPGSPALGQDAGTLAGLGAAGVAVTDDAAAALAGADAVVDFSSPAASVALAALAAERGVAHVVGTTGLGEADLAALAEAARRIAVVRSGNMSLGVNLLAGLVRQAAAALGDDFDIEILEMHHRHKVDAPSGTALLLGEAAAAGRGVDLAQRSVRVRDGHTGARGAGDIGFAALRGGSVVGDHSVVLAGAGERLELAHRAEDRGIFARGAVRAALWTRGRPPGLYSMADVLGLA</sequence>
<evidence type="ECO:0000256" key="12">
    <source>
        <dbReference type="ARBA" id="ARBA00049396"/>
    </source>
</evidence>
<comment type="caution">
    <text evidence="16">The sequence shown here is derived from an EMBL/GenBank/DDBJ whole genome shotgun (WGS) entry which is preliminary data.</text>
</comment>
<comment type="catalytic activity">
    <reaction evidence="12 13">
        <text>(S)-2,3,4,5-tetrahydrodipicolinate + NAD(+) + H2O = (2S,4S)-4-hydroxy-2,3,4,5-tetrahydrodipicolinate + NADH + H(+)</text>
        <dbReference type="Rhea" id="RHEA:35323"/>
        <dbReference type="ChEBI" id="CHEBI:15377"/>
        <dbReference type="ChEBI" id="CHEBI:15378"/>
        <dbReference type="ChEBI" id="CHEBI:16845"/>
        <dbReference type="ChEBI" id="CHEBI:57540"/>
        <dbReference type="ChEBI" id="CHEBI:57945"/>
        <dbReference type="ChEBI" id="CHEBI:67139"/>
        <dbReference type="EC" id="1.17.1.8"/>
    </reaction>
</comment>
<dbReference type="PIRSF" id="PIRSF000161">
    <property type="entry name" value="DHPR"/>
    <property type="match status" value="1"/>
</dbReference>
<dbReference type="EMBL" id="BMGG01000013">
    <property type="protein sequence ID" value="GGC92882.1"/>
    <property type="molecule type" value="Genomic_DNA"/>
</dbReference>
<comment type="caution">
    <text evidence="13">Was originally thought to be a dihydrodipicolinate reductase (DHDPR), catalyzing the conversion of dihydrodipicolinate to tetrahydrodipicolinate. However, it was shown in E.coli that the substrate of the enzymatic reaction is not dihydrodipicolinate (DHDP) but in fact (2S,4S)-4-hydroxy-2,3,4,5-tetrahydrodipicolinic acid (HTPA), the product released by the DapA-catalyzed reaction.</text>
</comment>
<evidence type="ECO:0000256" key="8">
    <source>
        <dbReference type="ARBA" id="ARBA00023154"/>
    </source>
</evidence>
<dbReference type="Pfam" id="PF01113">
    <property type="entry name" value="DapB_N"/>
    <property type="match status" value="1"/>
</dbReference>
<dbReference type="PANTHER" id="PTHR20836:SF0">
    <property type="entry name" value="4-HYDROXY-TETRAHYDRODIPICOLINATE REDUCTASE 1, CHLOROPLASTIC-RELATED"/>
    <property type="match status" value="1"/>
</dbReference>
<feature type="active site" description="Proton donor" evidence="13">
    <location>
        <position position="161"/>
    </location>
</feature>
<evidence type="ECO:0000259" key="15">
    <source>
        <dbReference type="Pfam" id="PF05173"/>
    </source>
</evidence>
<dbReference type="InterPro" id="IPR022663">
    <property type="entry name" value="DapB_C"/>
</dbReference>
<keyword evidence="8 13" id="KW-0457">Lysine biosynthesis</keyword>
<comment type="function">
    <text evidence="13">Catalyzes the conversion of 4-hydroxy-tetrahydrodipicolinate (HTPA) to tetrahydrodipicolinate.</text>
</comment>
<evidence type="ECO:0000256" key="3">
    <source>
        <dbReference type="ARBA" id="ARBA00022605"/>
    </source>
</evidence>
<dbReference type="GO" id="GO:0016726">
    <property type="term" value="F:oxidoreductase activity, acting on CH or CH2 groups, NAD or NADP as acceptor"/>
    <property type="evidence" value="ECO:0007669"/>
    <property type="project" value="UniProtKB-UniRule"/>
</dbReference>
<feature type="binding site" evidence="13">
    <location>
        <begin position="124"/>
        <end position="127"/>
    </location>
    <ligand>
        <name>NAD(+)</name>
        <dbReference type="ChEBI" id="CHEBI:57540"/>
    </ligand>
</feature>
<evidence type="ECO:0000256" key="2">
    <source>
        <dbReference type="ARBA" id="ARBA00022490"/>
    </source>
</evidence>
<feature type="binding site" evidence="13">
    <location>
        <position position="37"/>
    </location>
    <ligand>
        <name>NADP(+)</name>
        <dbReference type="ChEBI" id="CHEBI:58349"/>
    </ligand>
</feature>
<comment type="subunit">
    <text evidence="13">Homotetramer.</text>
</comment>
<dbReference type="PANTHER" id="PTHR20836">
    <property type="entry name" value="DIHYDRODIPICOLINATE REDUCTASE"/>
    <property type="match status" value="1"/>
</dbReference>
<dbReference type="GO" id="GO:0050661">
    <property type="term" value="F:NADP binding"/>
    <property type="evidence" value="ECO:0007669"/>
    <property type="project" value="UniProtKB-UniRule"/>
</dbReference>
<evidence type="ECO:0000256" key="7">
    <source>
        <dbReference type="ARBA" id="ARBA00023027"/>
    </source>
</evidence>
<feature type="binding site" evidence="13">
    <location>
        <begin position="167"/>
        <end position="168"/>
    </location>
    <ligand>
        <name>(S)-2,3,4,5-tetrahydrodipicolinate</name>
        <dbReference type="ChEBI" id="CHEBI:16845"/>
    </ligand>
</feature>
<comment type="pathway">
    <text evidence="9 13">Amino-acid biosynthesis; L-lysine biosynthesis via DAP pathway; (S)-tetrahydrodipicolinate from L-aspartate: step 4/4.</text>
</comment>